<dbReference type="Proteomes" id="UP001605036">
    <property type="component" value="Unassembled WGS sequence"/>
</dbReference>
<name>A0ABD1ZT45_9MARC</name>
<dbReference type="EMBL" id="JBHFFA010000001">
    <property type="protein sequence ID" value="KAL2654236.1"/>
    <property type="molecule type" value="Genomic_DNA"/>
</dbReference>
<evidence type="ECO:0000313" key="1">
    <source>
        <dbReference type="EMBL" id="KAL2654236.1"/>
    </source>
</evidence>
<evidence type="ECO:0000313" key="2">
    <source>
        <dbReference type="Proteomes" id="UP001605036"/>
    </source>
</evidence>
<keyword evidence="2" id="KW-1185">Reference proteome</keyword>
<dbReference type="AlphaFoldDB" id="A0ABD1ZT45"/>
<accession>A0ABD1ZT45</accession>
<protein>
    <submittedName>
        <fullName evidence="1">Uncharacterized protein</fullName>
    </submittedName>
</protein>
<organism evidence="1 2">
    <name type="scientific">Riccia fluitans</name>
    <dbReference type="NCBI Taxonomy" id="41844"/>
    <lineage>
        <taxon>Eukaryota</taxon>
        <taxon>Viridiplantae</taxon>
        <taxon>Streptophyta</taxon>
        <taxon>Embryophyta</taxon>
        <taxon>Marchantiophyta</taxon>
        <taxon>Marchantiopsida</taxon>
        <taxon>Marchantiidae</taxon>
        <taxon>Marchantiales</taxon>
        <taxon>Ricciaceae</taxon>
        <taxon>Riccia</taxon>
    </lineage>
</organism>
<reference evidence="1 2" key="1">
    <citation type="submission" date="2024-09" db="EMBL/GenBank/DDBJ databases">
        <title>Chromosome-scale assembly of Riccia fluitans.</title>
        <authorList>
            <person name="Paukszto L."/>
            <person name="Sawicki J."/>
            <person name="Karawczyk K."/>
            <person name="Piernik-Szablinska J."/>
            <person name="Szczecinska M."/>
            <person name="Mazdziarz M."/>
        </authorList>
    </citation>
    <scope>NUCLEOTIDE SEQUENCE [LARGE SCALE GENOMIC DNA]</scope>
    <source>
        <strain evidence="1">Rf_01</strain>
        <tissue evidence="1">Aerial parts of the thallus</tissue>
    </source>
</reference>
<gene>
    <name evidence="1" type="ORF">R1flu_022364</name>
</gene>
<sequence length="67" mass="7589">MTLASVFTSKELERCQQIYDLQDVMASAQAIVQVADKLFHETDKGEFLEKKEELLTSSLTAMDEVAY</sequence>
<proteinExistence type="predicted"/>
<comment type="caution">
    <text evidence="1">The sequence shown here is derived from an EMBL/GenBank/DDBJ whole genome shotgun (WGS) entry which is preliminary data.</text>
</comment>